<dbReference type="InterPro" id="IPR036779">
    <property type="entry name" value="LysM_dom_sf"/>
</dbReference>
<dbReference type="OrthoDB" id="5985073at2759"/>
<dbReference type="GO" id="GO:0008061">
    <property type="term" value="F:chitin binding"/>
    <property type="evidence" value="ECO:0007669"/>
    <property type="project" value="UniProtKB-KW"/>
</dbReference>
<evidence type="ECO:0000313" key="8">
    <source>
        <dbReference type="Proteomes" id="UP000037904"/>
    </source>
</evidence>
<dbReference type="Gene3D" id="3.10.350.10">
    <property type="entry name" value="LysM domain"/>
    <property type="match status" value="2"/>
</dbReference>
<dbReference type="PANTHER" id="PTHR34997">
    <property type="entry name" value="AM15"/>
    <property type="match status" value="1"/>
</dbReference>
<dbReference type="EMBL" id="JXCE01000160">
    <property type="protein sequence ID" value="KPA39950.1"/>
    <property type="molecule type" value="Genomic_DNA"/>
</dbReference>
<name>A0A0M9EUL3_FUSLA</name>
<accession>A0A0M9EUL3</accession>
<gene>
    <name evidence="7" type="ORF">FLAG1_07173</name>
</gene>
<dbReference type="CDD" id="cd00118">
    <property type="entry name" value="LysM"/>
    <property type="match status" value="2"/>
</dbReference>
<evidence type="ECO:0000256" key="4">
    <source>
        <dbReference type="SAM" id="MobiDB-lite"/>
    </source>
</evidence>
<feature type="chain" id="PRO_5005835423" description="LysM domain-containing protein" evidence="5">
    <location>
        <begin position="21"/>
        <end position="358"/>
    </location>
</feature>
<keyword evidence="8" id="KW-1185">Reference proteome</keyword>
<feature type="domain" description="LysM" evidence="6">
    <location>
        <begin position="262"/>
        <end position="308"/>
    </location>
</feature>
<dbReference type="Pfam" id="PF01476">
    <property type="entry name" value="LysM"/>
    <property type="match status" value="1"/>
</dbReference>
<dbReference type="AlphaFoldDB" id="A0A0M9EUL3"/>
<evidence type="ECO:0000256" key="2">
    <source>
        <dbReference type="ARBA" id="ARBA00023026"/>
    </source>
</evidence>
<reference evidence="7 8" key="1">
    <citation type="submission" date="2015-04" db="EMBL/GenBank/DDBJ databases">
        <title>The draft genome sequence of Fusarium langsethiae, a T-2/HT-2 mycotoxin producer.</title>
        <authorList>
            <person name="Lysoe E."/>
            <person name="Divon H.H."/>
            <person name="Terzi V."/>
            <person name="Orru L."/>
            <person name="Lamontanara A."/>
            <person name="Kolseth A.-K."/>
            <person name="Frandsen R.J."/>
            <person name="Nielsen K."/>
            <person name="Thrane U."/>
        </authorList>
    </citation>
    <scope>NUCLEOTIDE SEQUENCE [LARGE SCALE GENOMIC DNA]</scope>
    <source>
        <strain evidence="7 8">Fl201059</strain>
    </source>
</reference>
<sequence length="358" mass="39556">MVAINRLVSVLSLCFGTSAAFSIYNATDLESKNVNDACVKAMSANINCPAYIRSFSQKSYHGSLGNTTLTAEICTSTCSASLRNWFNTVSSACANEKIANGVPQFYGGFIWAGWNETCVKDPRTKRYCNDIIDEFKELEEGKERPRDELCHICYLRKLELMQASSYSAYNYFYQSELGKVYETCGGSGPTEIPPPPIAEEKRERFCLTKNYYTTKANDTCDSIAKANPGVAGVFLYMGNQELITDCNEIPAGIKLCLPSTCPVHVVRPDDTCWSIEQENDLRIDDVAYFNSWIRDDCSNLQKGTDFYGKPICIGAFGADEPGSWQASVFRAQDPSDSGPGIQFTTSNGPVPKSEAENE</sequence>
<dbReference type="SUPFAM" id="SSF54106">
    <property type="entry name" value="LysM domain"/>
    <property type="match status" value="1"/>
</dbReference>
<dbReference type="Proteomes" id="UP000037904">
    <property type="component" value="Unassembled WGS sequence"/>
</dbReference>
<dbReference type="InterPro" id="IPR018392">
    <property type="entry name" value="LysM"/>
</dbReference>
<evidence type="ECO:0000256" key="3">
    <source>
        <dbReference type="ARBA" id="ARBA00044955"/>
    </source>
</evidence>
<feature type="domain" description="LysM" evidence="6">
    <location>
        <begin position="210"/>
        <end position="257"/>
    </location>
</feature>
<organism evidence="7 8">
    <name type="scientific">Fusarium langsethiae</name>
    <dbReference type="NCBI Taxonomy" id="179993"/>
    <lineage>
        <taxon>Eukaryota</taxon>
        <taxon>Fungi</taxon>
        <taxon>Dikarya</taxon>
        <taxon>Ascomycota</taxon>
        <taxon>Pezizomycotina</taxon>
        <taxon>Sordariomycetes</taxon>
        <taxon>Hypocreomycetidae</taxon>
        <taxon>Hypocreales</taxon>
        <taxon>Nectriaceae</taxon>
        <taxon>Fusarium</taxon>
    </lineage>
</organism>
<comment type="caution">
    <text evidence="7">The sequence shown here is derived from an EMBL/GenBank/DDBJ whole genome shotgun (WGS) entry which is preliminary data.</text>
</comment>
<evidence type="ECO:0000256" key="5">
    <source>
        <dbReference type="SAM" id="SignalP"/>
    </source>
</evidence>
<keyword evidence="2" id="KW-0843">Virulence</keyword>
<feature type="region of interest" description="Disordered" evidence="4">
    <location>
        <begin position="329"/>
        <end position="358"/>
    </location>
</feature>
<proteinExistence type="inferred from homology"/>
<dbReference type="PROSITE" id="PS51782">
    <property type="entry name" value="LYSM"/>
    <property type="match status" value="2"/>
</dbReference>
<keyword evidence="1" id="KW-0147">Chitin-binding</keyword>
<comment type="similarity">
    <text evidence="3">Belongs to the secreted LysM effector family.</text>
</comment>
<dbReference type="InterPro" id="IPR052210">
    <property type="entry name" value="LysM1-like"/>
</dbReference>
<dbReference type="PANTHER" id="PTHR34997:SF16">
    <property type="entry name" value="LYSM DOMAIN-CONTAINING PROTEIN"/>
    <property type="match status" value="1"/>
</dbReference>
<evidence type="ECO:0000259" key="6">
    <source>
        <dbReference type="PROSITE" id="PS51782"/>
    </source>
</evidence>
<keyword evidence="5" id="KW-0732">Signal</keyword>
<evidence type="ECO:0000256" key="1">
    <source>
        <dbReference type="ARBA" id="ARBA00022669"/>
    </source>
</evidence>
<evidence type="ECO:0000313" key="7">
    <source>
        <dbReference type="EMBL" id="KPA39950.1"/>
    </source>
</evidence>
<feature type="signal peptide" evidence="5">
    <location>
        <begin position="1"/>
        <end position="20"/>
    </location>
</feature>
<protein>
    <recommendedName>
        <fullName evidence="6">LysM domain-containing protein</fullName>
    </recommendedName>
</protein>